<evidence type="ECO:0000313" key="1">
    <source>
        <dbReference type="EMBL" id="AAN60078.1"/>
    </source>
</evidence>
<reference evidence="1" key="1">
    <citation type="submission" date="2002-08" db="EMBL/GenBank/DDBJ databases">
        <title>Gag-protein cloning and identification from wheat.</title>
        <authorList>
            <person name="Wan P."/>
            <person name="Ling L."/>
            <person name="Zhang X."/>
        </authorList>
    </citation>
    <scope>NUCLEOTIDE SEQUENCE</scope>
    <source>
        <tissue evidence="1">Leaf</tissue>
    </source>
</reference>
<protein>
    <submittedName>
        <fullName evidence="1">Uncharacterized protein</fullName>
    </submittedName>
</protein>
<proteinExistence type="predicted"/>
<accession>Q8H1T1</accession>
<name>Q8H1T1_WHEAT</name>
<organism evidence="1">
    <name type="scientific">Triticum aestivum</name>
    <name type="common">Wheat</name>
    <dbReference type="NCBI Taxonomy" id="4565"/>
    <lineage>
        <taxon>Eukaryota</taxon>
        <taxon>Viridiplantae</taxon>
        <taxon>Streptophyta</taxon>
        <taxon>Embryophyta</taxon>
        <taxon>Tracheophyta</taxon>
        <taxon>Spermatophyta</taxon>
        <taxon>Magnoliopsida</taxon>
        <taxon>Liliopsida</taxon>
        <taxon>Poales</taxon>
        <taxon>Poaceae</taxon>
        <taxon>BOP clade</taxon>
        <taxon>Pooideae</taxon>
        <taxon>Triticodae</taxon>
        <taxon>Triticeae</taxon>
        <taxon>Triticinae</taxon>
        <taxon>Triticum</taxon>
    </lineage>
</organism>
<dbReference type="AlphaFoldDB" id="Q8H1T1"/>
<sequence length="138" mass="15745">MRNLILRHHFLRIFQSDHALRTSGISSRVLLAPGSVLQDHQGCYQNPHLQIQILPWPSEHVIRHTSVHRDLSSQQAGTHECLASQGYQQDQVTCTLHVLVSSVQGCQMRNQAISAISSPLHGRRCQWHQVLEAHLRRQ</sequence>
<dbReference type="EMBL" id="AY141876">
    <property type="protein sequence ID" value="AAN60078.1"/>
    <property type="molecule type" value="Genomic_DNA"/>
</dbReference>